<reference evidence="1 2" key="1">
    <citation type="submission" date="2021-05" db="EMBL/GenBank/DDBJ databases">
        <title>Molecular characterization for Shewanella algae harboring chromosomal blaOXA-55-like strains isolated from clinical and environment sample.</title>
        <authorList>
            <person name="Ohama Y."/>
            <person name="Aoki K."/>
            <person name="Harada S."/>
            <person name="Moriya K."/>
            <person name="Ishii Y."/>
            <person name="Tateda K."/>
        </authorList>
    </citation>
    <scope>NUCLEOTIDE SEQUENCE [LARGE SCALE GENOMIC DNA]</scope>
    <source>
        <strain evidence="1 2">MBTL60-118</strain>
    </source>
</reference>
<protein>
    <submittedName>
        <fullName evidence="1">Uncharacterized protein</fullName>
    </submittedName>
</protein>
<keyword evidence="2" id="KW-1185">Reference proteome</keyword>
<dbReference type="Proteomes" id="UP000773469">
    <property type="component" value="Unassembled WGS sequence"/>
</dbReference>
<name>A0ABQ4P0E4_SHECO</name>
<dbReference type="EMBL" id="BPEU01000013">
    <property type="protein sequence ID" value="GIU40875.1"/>
    <property type="molecule type" value="Genomic_DNA"/>
</dbReference>
<comment type="caution">
    <text evidence="1">The sequence shown here is derived from an EMBL/GenBank/DDBJ whole genome shotgun (WGS) entry which is preliminary data.</text>
</comment>
<evidence type="ECO:0000313" key="1">
    <source>
        <dbReference type="EMBL" id="GIU40875.1"/>
    </source>
</evidence>
<evidence type="ECO:0000313" key="2">
    <source>
        <dbReference type="Proteomes" id="UP000773469"/>
    </source>
</evidence>
<organism evidence="1 2">
    <name type="scientific">Shewanella colwelliana</name>
    <name type="common">Alteromonas colwelliana</name>
    <dbReference type="NCBI Taxonomy" id="23"/>
    <lineage>
        <taxon>Bacteria</taxon>
        <taxon>Pseudomonadati</taxon>
        <taxon>Pseudomonadota</taxon>
        <taxon>Gammaproteobacteria</taxon>
        <taxon>Alteromonadales</taxon>
        <taxon>Shewanellaceae</taxon>
        <taxon>Shewanella</taxon>
    </lineage>
</organism>
<proteinExistence type="predicted"/>
<gene>
    <name evidence="1" type="ORF">TUM3794_19830</name>
</gene>
<sequence length="124" mass="14054">MNDRVQLVNHYSLKELLEKMRQVLMATQRDDALALLDKAIAKASCDASYEKEMEEALLYGSTIELRELLSAFGDYFGPPNTEFPFYPHTDAVNGIDSVMGAIKFNTIKPGHLKDHIEFVNLMRS</sequence>
<dbReference type="RefSeq" id="WP_220756867.1">
    <property type="nucleotide sequence ID" value="NZ_BPEU01000013.1"/>
</dbReference>
<accession>A0ABQ4P0E4</accession>